<feature type="repeat" description="ANK" evidence="3">
    <location>
        <begin position="528"/>
        <end position="560"/>
    </location>
</feature>
<keyword evidence="5" id="KW-0418">Kinase</keyword>
<evidence type="ECO:0000256" key="3">
    <source>
        <dbReference type="PROSITE-ProRule" id="PRU00023"/>
    </source>
</evidence>
<dbReference type="InterPro" id="IPR036770">
    <property type="entry name" value="Ankyrin_rpt-contain_sf"/>
</dbReference>
<proteinExistence type="predicted"/>
<dbReference type="Pfam" id="PF12796">
    <property type="entry name" value="Ank_2"/>
    <property type="match status" value="1"/>
</dbReference>
<keyword evidence="5" id="KW-0808">Transferase</keyword>
<sequence length="627" mass="69379">MRCAGVSAETPLELHAKSLHESWRASASVSPFQEASFPMYTLPVDAVMKMNAIKPHEELLAGGQLMVFEKKLGKAAFVSHQWVGQGHPDPEFKQMQVLKESLRNLITGQSEVCVDMIAEAVYGVSKGISASEWQTQALFIWYDYFSCPQAAHMSTDGLQKAIDSIPAYVSRCDFFMALCPVLSNPHFTETFSEYTWAQRGWCRVERVVHELTFNHGSWIMVKSGMHQELRVSPLTNCSPGEGMFTVESDRERIAVVLERFWKRKLLSCLESMDLSNYRFLLNQQSSLLRGLPVKPLEDMVPGFEGDDVLERFLYQNGFRNHVEYDRDGWSPMCYACMNGNPSLIAALLKRGVSPNAKTRKGRPEINVDKGSALLTICARFRNHDAMRLLIDAKAMVNPQAVHTPLGVACLENDVQGIRILCEAGADPHLKNLFGDHALHMAAAGGSVDAVEVLLEVSQRPFEMSHVLHNAAMLKGTAPVVERLIEAGADVDEPYPMSCIARLVMSFKGMQFRYLKRNTVMARLGYHCRGSTPLMLAMLCGNYEVASSLLVEGALTDRTNARGKTALDLAEELKVPDYLLEALDGNIQKCTSIVAGSVGSVGSANSSPSMTMMRSMSRQSSSGSVFQI</sequence>
<comment type="caution">
    <text evidence="5">The sequence shown here is derived from an EMBL/GenBank/DDBJ whole genome shotgun (WGS) entry which is preliminary data.</text>
</comment>
<protein>
    <submittedName>
        <fullName evidence="5">Ankyrin repeat and protein kinase domain-containing protein 1 (Protein kinase PKK2) (Sugen kinase 288) (SgK288) (X-kinase)</fullName>
    </submittedName>
</protein>
<evidence type="ECO:0000256" key="2">
    <source>
        <dbReference type="ARBA" id="ARBA00023043"/>
    </source>
</evidence>
<dbReference type="InterPro" id="IPR002110">
    <property type="entry name" value="Ankyrin_rpt"/>
</dbReference>
<gene>
    <name evidence="5" type="ORF">SCF082_LOCUS26528</name>
</gene>
<dbReference type="Pfam" id="PF00023">
    <property type="entry name" value="Ank"/>
    <property type="match status" value="2"/>
</dbReference>
<dbReference type="Proteomes" id="UP001642464">
    <property type="component" value="Unassembled WGS sequence"/>
</dbReference>
<keyword evidence="1" id="KW-0677">Repeat</keyword>
<evidence type="ECO:0000256" key="4">
    <source>
        <dbReference type="SAM" id="MobiDB-lite"/>
    </source>
</evidence>
<evidence type="ECO:0000313" key="6">
    <source>
        <dbReference type="Proteomes" id="UP001642464"/>
    </source>
</evidence>
<dbReference type="PANTHER" id="PTHR24173:SF74">
    <property type="entry name" value="ANKYRIN REPEAT DOMAIN-CONTAINING PROTEIN 16"/>
    <property type="match status" value="1"/>
</dbReference>
<dbReference type="PANTHER" id="PTHR24173">
    <property type="entry name" value="ANKYRIN REPEAT CONTAINING"/>
    <property type="match status" value="1"/>
</dbReference>
<accession>A0ABP0M969</accession>
<reference evidence="5 6" key="1">
    <citation type="submission" date="2024-02" db="EMBL/GenBank/DDBJ databases">
        <authorList>
            <person name="Chen Y."/>
            <person name="Shah S."/>
            <person name="Dougan E. K."/>
            <person name="Thang M."/>
            <person name="Chan C."/>
        </authorList>
    </citation>
    <scope>NUCLEOTIDE SEQUENCE [LARGE SCALE GENOMIC DNA]</scope>
</reference>
<dbReference type="EMBL" id="CAXAMM010020113">
    <property type="protein sequence ID" value="CAK9047314.1"/>
    <property type="molecule type" value="Genomic_DNA"/>
</dbReference>
<feature type="region of interest" description="Disordered" evidence="4">
    <location>
        <begin position="601"/>
        <end position="627"/>
    </location>
</feature>
<organism evidence="5 6">
    <name type="scientific">Durusdinium trenchii</name>
    <dbReference type="NCBI Taxonomy" id="1381693"/>
    <lineage>
        <taxon>Eukaryota</taxon>
        <taxon>Sar</taxon>
        <taxon>Alveolata</taxon>
        <taxon>Dinophyceae</taxon>
        <taxon>Suessiales</taxon>
        <taxon>Symbiodiniaceae</taxon>
        <taxon>Durusdinium</taxon>
    </lineage>
</organism>
<evidence type="ECO:0000313" key="5">
    <source>
        <dbReference type="EMBL" id="CAK9047314.1"/>
    </source>
</evidence>
<dbReference type="PROSITE" id="PS50297">
    <property type="entry name" value="ANK_REP_REGION"/>
    <property type="match status" value="2"/>
</dbReference>
<dbReference type="SMART" id="SM00248">
    <property type="entry name" value="ANK"/>
    <property type="match status" value="6"/>
</dbReference>
<keyword evidence="2 3" id="KW-0040">ANK repeat</keyword>
<dbReference type="Gene3D" id="1.25.40.20">
    <property type="entry name" value="Ankyrin repeat-containing domain"/>
    <property type="match status" value="2"/>
</dbReference>
<keyword evidence="6" id="KW-1185">Reference proteome</keyword>
<dbReference type="GO" id="GO:0016301">
    <property type="term" value="F:kinase activity"/>
    <property type="evidence" value="ECO:0007669"/>
    <property type="project" value="UniProtKB-KW"/>
</dbReference>
<feature type="repeat" description="ANK" evidence="3">
    <location>
        <begin position="327"/>
        <end position="359"/>
    </location>
</feature>
<name>A0ABP0M969_9DINO</name>
<evidence type="ECO:0000256" key="1">
    <source>
        <dbReference type="ARBA" id="ARBA00022737"/>
    </source>
</evidence>
<dbReference type="SUPFAM" id="SSF48403">
    <property type="entry name" value="Ankyrin repeat"/>
    <property type="match status" value="1"/>
</dbReference>
<dbReference type="PROSITE" id="PS50088">
    <property type="entry name" value="ANK_REPEAT"/>
    <property type="match status" value="2"/>
</dbReference>